<keyword evidence="20" id="KW-0808">Transferase</keyword>
<dbReference type="Gene3D" id="3.40.50.970">
    <property type="match status" value="1"/>
</dbReference>
<sequence>MSDQLTGTEEGAASEFGANEWLVDELYERFIADKDSVDRSWWPILQDYRPVDPDAVLHPQEEPGAATDAAGSGEQAAPHTSDAPAQPAADAAPREVPAPPKAAPAQQQQAEPAKPAQQAPAAPAKAPAAQPASAKAPAAKPIPADAPASRVQSGAATDDTVTPLRGMAKALATNMDASLSIPTATSVRTIPAKLMIDNRIVINNHLRRARGGKVSFTHLIGWALVKALIEFPSQNVHYAEIDGKASVVQPGHINLGLAIDIPKPDGSRALLVPSIKRAETMNFAEFVAAYDDLVRKARANKLTVEDFGGTTISLTNPGGIGTVHSVPRLTVGQGAIIGAGALEYPAQFQGASEKTLIDLGISKTITLTSTYDHRVIQGAGSGEFLRIVHQLLIGEEHFYEEIFSALRVPSDPIHWAQDINVDLADHVSKTARVQELINAYRVRGHLLADVDPLVYQQRSHPDLDIRNHGLTFWDLDREFVVGGFAGKRAMRLRDVLGQLRDSYCRTVGVEYMHIQDPSQRTWFQAALERPYAKPTHAEQMRILGKLNQAEAFETFLQTKYVGQKRFSLEGSESLISLLDTVLQRATEEDALDSAAIGMAHRGRLNVLTNICGKTYGQIFREFEGTQDPKTVQGSGDVKYHLGTEGEYVSATGETLPVTLAANPSHLETVDGVLEGIVRAKQDRDPVATFRVLPILIHGDAAMAGQGVVVETLQMSQLRAYRTGGTVHIIVNNQVGFTTSPSDGRTSIYASDVAKTIQAPIFHVNGDDPEAVARVAELAFAYRQEFHRDVVVDLVTYRRRGHNEGDDPSMTQPVMYNLVEAKRSVRKLYTEALVGRGDITQELYDDAHRDFQSRLEQAFAETHEAQTASIPVIAPEPDADSDRVADLEMPSAQRDEGAPEGRTVDAGVLQRIGDRFANPPEGFTVHPKLQQLLAKRAEMTRSGGIDWAWGELLAFGTLLLEGTPVRIAGQDSGRGTFVQRHAVLHDRETGAEWTPLAHLSDDQAPLWIYDSLLSEYAALAFEYGYSVERPEALVLWEAQFGDFVNGAQIVIDEYISASEQKWGQRSSVVLLLPHGYDGQGPDHSSARIERFLQLAAQDNMTIAQPSTPASYFHLLRRQAVARPRRPLIVFSPKSMLRLRSATSGVEDFTEGGFQPVIDDARIQDPGAVTRVVLHAGKIHYDLAAEAEKRDDRTTALVRVEQYYPVPRTELAEVLGRYPNAEVVWAQDEPANQGAAPFVQLEMLRGRIDEGRGVRVVSRPASASPAAGSAKRHQAEQADLIQRVFAL</sequence>
<dbReference type="NCBIfam" id="NF008907">
    <property type="entry name" value="PRK12270.1"/>
    <property type="match status" value="1"/>
</dbReference>
<evidence type="ECO:0000256" key="18">
    <source>
        <dbReference type="SAM" id="MobiDB-lite"/>
    </source>
</evidence>
<evidence type="ECO:0000256" key="7">
    <source>
        <dbReference type="ARBA" id="ARBA00012945"/>
    </source>
</evidence>
<dbReference type="FunFam" id="1.10.287.1150:FF:000004">
    <property type="entry name" value="2-oxoglutarate dehydrogenase E1 component"/>
    <property type="match status" value="1"/>
</dbReference>
<dbReference type="SUPFAM" id="SSF52777">
    <property type="entry name" value="CoA-dependent acyltransferases"/>
    <property type="match status" value="1"/>
</dbReference>
<comment type="catalytic activity">
    <reaction evidence="17">
        <text>N(6)-[(R)-dihydrolipoyl]-L-lysyl-[protein] + succinyl-CoA = N(6)-[(R)-S(8)-succinyldihydrolipoyl]-L-lysyl-[protein] + CoA</text>
        <dbReference type="Rhea" id="RHEA:15213"/>
        <dbReference type="Rhea" id="RHEA-COMP:10475"/>
        <dbReference type="Rhea" id="RHEA-COMP:20092"/>
        <dbReference type="ChEBI" id="CHEBI:57287"/>
        <dbReference type="ChEBI" id="CHEBI:57292"/>
        <dbReference type="ChEBI" id="CHEBI:83100"/>
        <dbReference type="ChEBI" id="CHEBI:83120"/>
        <dbReference type="EC" id="2.3.1.61"/>
    </reaction>
</comment>
<feature type="compositionally biased region" description="Low complexity" evidence="18">
    <location>
        <begin position="103"/>
        <end position="148"/>
    </location>
</feature>
<comment type="cofactor">
    <cofactor evidence="2">
        <name>thiamine diphosphate</name>
        <dbReference type="ChEBI" id="CHEBI:58937"/>
    </cofactor>
</comment>
<evidence type="ECO:0000256" key="10">
    <source>
        <dbReference type="ARBA" id="ARBA00022723"/>
    </source>
</evidence>
<evidence type="ECO:0000256" key="5">
    <source>
        <dbReference type="ARBA" id="ARBA00006936"/>
    </source>
</evidence>
<dbReference type="PANTHER" id="PTHR23152:SF4">
    <property type="entry name" value="2-OXOADIPATE DEHYDROGENASE COMPLEX COMPONENT E1"/>
    <property type="match status" value="1"/>
</dbReference>
<dbReference type="NCBIfam" id="NF006914">
    <property type="entry name" value="PRK09404.1"/>
    <property type="match status" value="1"/>
</dbReference>
<dbReference type="GO" id="GO:0006099">
    <property type="term" value="P:tricarboxylic acid cycle"/>
    <property type="evidence" value="ECO:0007669"/>
    <property type="project" value="UniProtKB-UniPathway"/>
</dbReference>
<dbReference type="Pfam" id="PF00198">
    <property type="entry name" value="2-oxoacid_dh"/>
    <property type="match status" value="1"/>
</dbReference>
<evidence type="ECO:0000256" key="17">
    <source>
        <dbReference type="ARBA" id="ARBA00052761"/>
    </source>
</evidence>
<evidence type="ECO:0000256" key="12">
    <source>
        <dbReference type="ARBA" id="ARBA00023002"/>
    </source>
</evidence>
<dbReference type="Pfam" id="PF02779">
    <property type="entry name" value="Transket_pyr"/>
    <property type="match status" value="1"/>
</dbReference>
<dbReference type="Gene3D" id="1.10.287.1150">
    <property type="entry name" value="TPP helical domain"/>
    <property type="match status" value="1"/>
</dbReference>
<dbReference type="GO" id="GO:0045252">
    <property type="term" value="C:oxoglutarate dehydrogenase complex"/>
    <property type="evidence" value="ECO:0007669"/>
    <property type="project" value="TreeGrafter"/>
</dbReference>
<dbReference type="SUPFAM" id="SSF52518">
    <property type="entry name" value="Thiamin diphosphate-binding fold (THDP-binding)"/>
    <property type="match status" value="2"/>
</dbReference>
<evidence type="ECO:0000256" key="4">
    <source>
        <dbReference type="ARBA" id="ARBA00004813"/>
    </source>
</evidence>
<evidence type="ECO:0000256" key="2">
    <source>
        <dbReference type="ARBA" id="ARBA00001964"/>
    </source>
</evidence>
<evidence type="ECO:0000256" key="16">
    <source>
        <dbReference type="ARBA" id="ARBA00051911"/>
    </source>
</evidence>
<comment type="caution">
    <text evidence="20">The sequence shown here is derived from an EMBL/GenBank/DDBJ whole genome shotgun (WGS) entry which is preliminary data.</text>
</comment>
<accession>A0A3A1U367</accession>
<organism evidence="20 21">
    <name type="scientific">Amnibacterium setariae</name>
    <dbReference type="NCBI Taxonomy" id="2306585"/>
    <lineage>
        <taxon>Bacteria</taxon>
        <taxon>Bacillati</taxon>
        <taxon>Actinomycetota</taxon>
        <taxon>Actinomycetes</taxon>
        <taxon>Micrococcales</taxon>
        <taxon>Microbacteriaceae</taxon>
        <taxon>Amnibacterium</taxon>
    </lineage>
</organism>
<dbReference type="InterPro" id="IPR032106">
    <property type="entry name" value="2-oxogl_dehyd_N"/>
</dbReference>
<dbReference type="GO" id="GO:0030976">
    <property type="term" value="F:thiamine pyrophosphate binding"/>
    <property type="evidence" value="ECO:0007669"/>
    <property type="project" value="InterPro"/>
</dbReference>
<dbReference type="InterPro" id="IPR029061">
    <property type="entry name" value="THDP-binding"/>
</dbReference>
<feature type="domain" description="Transketolase-like pyrimidine-binding" evidence="19">
    <location>
        <begin position="944"/>
        <end position="1137"/>
    </location>
</feature>
<feature type="region of interest" description="Disordered" evidence="18">
    <location>
        <begin position="53"/>
        <end position="160"/>
    </location>
</feature>
<dbReference type="GO" id="GO:0005829">
    <property type="term" value="C:cytosol"/>
    <property type="evidence" value="ECO:0007669"/>
    <property type="project" value="TreeGrafter"/>
</dbReference>
<evidence type="ECO:0000256" key="15">
    <source>
        <dbReference type="ARBA" id="ARBA00030680"/>
    </source>
</evidence>
<dbReference type="SMART" id="SM00861">
    <property type="entry name" value="Transket_pyr"/>
    <property type="match status" value="1"/>
</dbReference>
<evidence type="ECO:0000256" key="3">
    <source>
        <dbReference type="ARBA" id="ARBA00003906"/>
    </source>
</evidence>
<evidence type="ECO:0000313" key="20">
    <source>
        <dbReference type="EMBL" id="RIX31001.1"/>
    </source>
</evidence>
<dbReference type="Gene3D" id="3.40.50.11610">
    <property type="entry name" value="Multifunctional 2-oxoglutarate metabolism enzyme, C-terminal domain"/>
    <property type="match status" value="1"/>
</dbReference>
<keyword evidence="9" id="KW-0816">Tricarboxylic acid cycle</keyword>
<evidence type="ECO:0000256" key="1">
    <source>
        <dbReference type="ARBA" id="ARBA00001946"/>
    </source>
</evidence>
<evidence type="ECO:0000313" key="21">
    <source>
        <dbReference type="Proteomes" id="UP000265742"/>
    </source>
</evidence>
<dbReference type="Gene3D" id="3.30.559.10">
    <property type="entry name" value="Chloramphenicol acetyltransferase-like domain"/>
    <property type="match status" value="1"/>
</dbReference>
<comment type="cofactor">
    <cofactor evidence="1">
        <name>Mg(2+)</name>
        <dbReference type="ChEBI" id="CHEBI:18420"/>
    </cofactor>
</comment>
<keyword evidence="11" id="KW-0460">Magnesium</keyword>
<dbReference type="InterPro" id="IPR042179">
    <property type="entry name" value="KGD_C_sf"/>
</dbReference>
<dbReference type="NCBIfam" id="TIGR00239">
    <property type="entry name" value="2oxo_dh_E1"/>
    <property type="match status" value="1"/>
</dbReference>
<dbReference type="InterPro" id="IPR005475">
    <property type="entry name" value="Transketolase-like_Pyr-bd"/>
</dbReference>
<dbReference type="InterPro" id="IPR023213">
    <property type="entry name" value="CAT-like_dom_sf"/>
</dbReference>
<keyword evidence="13" id="KW-0786">Thiamine pyrophosphate</keyword>
<feature type="compositionally biased region" description="Low complexity" evidence="18">
    <location>
        <begin position="82"/>
        <end position="95"/>
    </location>
</feature>
<dbReference type="CDD" id="cd02016">
    <property type="entry name" value="TPP_E1_OGDC_like"/>
    <property type="match status" value="1"/>
</dbReference>
<comment type="function">
    <text evidence="3">E1 component of the 2-oxoglutarate dehydrogenase (OGDH) complex which catalyzes the decarboxylation of 2-oxoglutarate, the first step in the conversion of 2-oxoglutarate to succinyl-CoA and CO(2).</text>
</comment>
<keyword evidence="10" id="KW-0479">Metal-binding</keyword>
<keyword evidence="14" id="KW-0511">Multifunctional enzyme</keyword>
<keyword evidence="21" id="KW-1185">Reference proteome</keyword>
<dbReference type="GO" id="GO:0000287">
    <property type="term" value="F:magnesium ion binding"/>
    <property type="evidence" value="ECO:0007669"/>
    <property type="project" value="UniProtKB-ARBA"/>
</dbReference>
<protein>
    <recommendedName>
        <fullName evidence="8">2-oxoglutarate dehydrogenase E1 component</fullName>
        <ecNumber evidence="6">1.2.4.2</ecNumber>
        <ecNumber evidence="7">2.3.1.61</ecNumber>
    </recommendedName>
    <alternativeName>
        <fullName evidence="15">Alpha-ketoglutarate dehydrogenase</fullName>
    </alternativeName>
</protein>
<dbReference type="GO" id="GO:0004149">
    <property type="term" value="F:dihydrolipoyllysine-residue succinyltransferase activity"/>
    <property type="evidence" value="ECO:0007669"/>
    <property type="project" value="UniProtKB-EC"/>
</dbReference>
<comment type="similarity">
    <text evidence="5">Belongs to the alpha-ketoglutarate dehydrogenase family.</text>
</comment>
<dbReference type="InterPro" id="IPR001078">
    <property type="entry name" value="2-oxoacid_DH_actylTfrase"/>
</dbReference>
<proteinExistence type="inferred from homology"/>
<name>A0A3A1U367_9MICO</name>
<dbReference type="Proteomes" id="UP000265742">
    <property type="component" value="Unassembled WGS sequence"/>
</dbReference>
<evidence type="ECO:0000256" key="14">
    <source>
        <dbReference type="ARBA" id="ARBA00023268"/>
    </source>
</evidence>
<evidence type="ECO:0000259" key="19">
    <source>
        <dbReference type="SMART" id="SM00861"/>
    </source>
</evidence>
<reference evidence="21" key="1">
    <citation type="submission" date="2018-09" db="EMBL/GenBank/DDBJ databases">
        <authorList>
            <person name="Kim I."/>
        </authorList>
    </citation>
    <scope>NUCLEOTIDE SEQUENCE [LARGE SCALE GENOMIC DNA]</scope>
    <source>
        <strain evidence="21">DD4a</strain>
    </source>
</reference>
<dbReference type="EC" id="2.3.1.61" evidence="7"/>
<dbReference type="RefSeq" id="WP_119481363.1">
    <property type="nucleotide sequence ID" value="NZ_QXTG01000001.1"/>
</dbReference>
<evidence type="ECO:0000256" key="6">
    <source>
        <dbReference type="ARBA" id="ARBA00012280"/>
    </source>
</evidence>
<evidence type="ECO:0000256" key="9">
    <source>
        <dbReference type="ARBA" id="ARBA00022532"/>
    </source>
</evidence>
<dbReference type="OrthoDB" id="9759785at2"/>
<dbReference type="Gene3D" id="3.40.50.12470">
    <property type="match status" value="1"/>
</dbReference>
<comment type="pathway">
    <text evidence="4">Carbohydrate metabolism; tricarboxylic acid cycle; succinyl-CoA from 2-oxoglutarate (dehydrogenase route): step 1/1.</text>
</comment>
<dbReference type="EC" id="1.2.4.2" evidence="6"/>
<dbReference type="EMBL" id="QXTG01000001">
    <property type="protein sequence ID" value="RIX31001.1"/>
    <property type="molecule type" value="Genomic_DNA"/>
</dbReference>
<gene>
    <name evidence="20" type="ORF">D1781_06400</name>
</gene>
<dbReference type="Pfam" id="PF00676">
    <property type="entry name" value="E1_dh"/>
    <property type="match status" value="1"/>
</dbReference>
<dbReference type="PANTHER" id="PTHR23152">
    <property type="entry name" value="2-OXOGLUTARATE DEHYDROGENASE"/>
    <property type="match status" value="1"/>
</dbReference>
<dbReference type="InterPro" id="IPR031717">
    <property type="entry name" value="ODO-1/KGD_C"/>
</dbReference>
<evidence type="ECO:0000256" key="8">
    <source>
        <dbReference type="ARBA" id="ARBA00013321"/>
    </source>
</evidence>
<dbReference type="GO" id="GO:0004591">
    <property type="term" value="F:oxoglutarate dehydrogenase (succinyl-transferring) activity"/>
    <property type="evidence" value="ECO:0007669"/>
    <property type="project" value="UniProtKB-EC"/>
</dbReference>
<dbReference type="UniPathway" id="UPA00223">
    <property type="reaction ID" value="UER00997"/>
</dbReference>
<comment type="catalytic activity">
    <reaction evidence="16">
        <text>N(6)-[(R)-lipoyl]-L-lysyl-[protein] + 2-oxoglutarate + H(+) = N(6)-[(R)-S(8)-succinyldihydrolipoyl]-L-lysyl-[protein] + CO2</text>
        <dbReference type="Rhea" id="RHEA:12188"/>
        <dbReference type="Rhea" id="RHEA-COMP:10474"/>
        <dbReference type="Rhea" id="RHEA-COMP:20092"/>
        <dbReference type="ChEBI" id="CHEBI:15378"/>
        <dbReference type="ChEBI" id="CHEBI:16526"/>
        <dbReference type="ChEBI" id="CHEBI:16810"/>
        <dbReference type="ChEBI" id="CHEBI:83099"/>
        <dbReference type="ChEBI" id="CHEBI:83120"/>
        <dbReference type="EC" id="1.2.4.2"/>
    </reaction>
</comment>
<dbReference type="Pfam" id="PF16078">
    <property type="entry name" value="2-oxogl_dehyd_N"/>
    <property type="match status" value="1"/>
</dbReference>
<dbReference type="InterPro" id="IPR011603">
    <property type="entry name" value="2oxoglutarate_DH_E1"/>
</dbReference>
<dbReference type="InterPro" id="IPR001017">
    <property type="entry name" value="DH_E1"/>
</dbReference>
<dbReference type="Pfam" id="PF16870">
    <property type="entry name" value="OxoGdeHyase_C"/>
    <property type="match status" value="1"/>
</dbReference>
<keyword evidence="12" id="KW-0560">Oxidoreductase</keyword>
<evidence type="ECO:0000256" key="13">
    <source>
        <dbReference type="ARBA" id="ARBA00023052"/>
    </source>
</evidence>
<evidence type="ECO:0000256" key="11">
    <source>
        <dbReference type="ARBA" id="ARBA00022842"/>
    </source>
</evidence>